<dbReference type="VEuPathDB" id="CryptoDB:Cvel_18856"/>
<proteinExistence type="predicted"/>
<evidence type="ECO:0000313" key="1">
    <source>
        <dbReference type="EMBL" id="CEM18617.1"/>
    </source>
</evidence>
<dbReference type="EMBL" id="CDMZ01000646">
    <property type="protein sequence ID" value="CEM18617.1"/>
    <property type="molecule type" value="Genomic_DNA"/>
</dbReference>
<dbReference type="PhylomeDB" id="A0A0G4FUJ7"/>
<sequence length="566" mass="63178">MHTGETASREEGRFVHLEKLLDERLQTYSPPTNFSTGLYRNTTTNKNSLPVRAVGTRSKALRLYRLPYWGSEEDLGKMAKVLFVDQTRHRYEIKYLCAPGHSGKTSSGLAAFLASKDFTHYLYIAFENNERRRFQLSDKTPLLDGGYSGYAKKQGAAFAVECMRILLEEPDWTGPYEVPVGPCDLPPSTDDSIDEMKRLLYQNLGEKAKVLIHLDEHKKMCPRTNEKNDPGAAFSQGAMEVFSGSRAVVVARHVEPPPLSPPTASTSDTCRWPVICPRIDVELVMRHLAGPSAPRLCSGQTGPLTGFLDFLELKQTSDDPDVLRVIANLQLRFALALDGRLACLHVPRVDEEFERQVAQLSDDLKVACLSKPATEKLRKAAESFSEGLLDDLASNDMTKVDKHVARLLYGMKDNEVDGARQNVYVQGAKHFKAQFAPGVPLLAGTPLERSYLWALSTRSALCGELQFGKIDCPFKCSDIKKGRIFPGQDSTKFDSITDVSQLEKDVMFFADEEKDEKPFSHPRCDMWFRTSDGEMVVLIEISGKSGDKVKERAEKLGEAVKGIQVE</sequence>
<reference evidence="1" key="1">
    <citation type="submission" date="2014-11" db="EMBL/GenBank/DDBJ databases">
        <authorList>
            <person name="Otto D Thomas"/>
            <person name="Naeem Raeece"/>
        </authorList>
    </citation>
    <scope>NUCLEOTIDE SEQUENCE</scope>
</reference>
<organism evidence="1">
    <name type="scientific">Chromera velia CCMP2878</name>
    <dbReference type="NCBI Taxonomy" id="1169474"/>
    <lineage>
        <taxon>Eukaryota</taxon>
        <taxon>Sar</taxon>
        <taxon>Alveolata</taxon>
        <taxon>Colpodellida</taxon>
        <taxon>Chromeraceae</taxon>
        <taxon>Chromera</taxon>
    </lineage>
</organism>
<gene>
    <name evidence="1" type="ORF">Cvel_18856</name>
</gene>
<dbReference type="AlphaFoldDB" id="A0A0G4FUJ7"/>
<protein>
    <submittedName>
        <fullName evidence="1">Uncharacterized protein</fullName>
    </submittedName>
</protein>
<accession>A0A0G4FUJ7</accession>
<name>A0A0G4FUJ7_9ALVE</name>